<dbReference type="SMART" id="SM00318">
    <property type="entry name" value="SNc"/>
    <property type="match status" value="1"/>
</dbReference>
<dbReference type="Pfam" id="PF00565">
    <property type="entry name" value="SNase"/>
    <property type="match status" value="1"/>
</dbReference>
<dbReference type="Gene3D" id="2.40.50.90">
    <property type="match status" value="1"/>
</dbReference>
<evidence type="ECO:0000313" key="2">
    <source>
        <dbReference type="EMBL" id="RDH82513.1"/>
    </source>
</evidence>
<dbReference type="SUPFAM" id="SSF50199">
    <property type="entry name" value="Staphylococcal nuclease"/>
    <property type="match status" value="1"/>
</dbReference>
<reference evidence="2 3" key="1">
    <citation type="journal article" date="2018" name="ISME J.">
        <title>Endosymbiont genomes yield clues of tubeworm success.</title>
        <authorList>
            <person name="Li Y."/>
            <person name="Liles M.R."/>
            <person name="Halanych K.M."/>
        </authorList>
    </citation>
    <scope>NUCLEOTIDE SEQUENCE [LARGE SCALE GENOMIC DNA]</scope>
    <source>
        <strain evidence="2">A1464</strain>
    </source>
</reference>
<protein>
    <recommendedName>
        <fullName evidence="1">TNase-like domain-containing protein</fullName>
    </recommendedName>
</protein>
<dbReference type="AlphaFoldDB" id="A0A370DCA7"/>
<feature type="domain" description="TNase-like" evidence="1">
    <location>
        <begin position="54"/>
        <end position="189"/>
    </location>
</feature>
<evidence type="ECO:0000313" key="3">
    <source>
        <dbReference type="Proteomes" id="UP000254266"/>
    </source>
</evidence>
<dbReference type="InterPro" id="IPR016071">
    <property type="entry name" value="Staphylococal_nuclease_OB-fold"/>
</dbReference>
<accession>A0A370DCA7</accession>
<dbReference type="InterPro" id="IPR035437">
    <property type="entry name" value="SNase_OB-fold_sf"/>
</dbReference>
<keyword evidence="3" id="KW-1185">Reference proteome</keyword>
<dbReference type="Proteomes" id="UP000254266">
    <property type="component" value="Unassembled WGS sequence"/>
</dbReference>
<dbReference type="PROSITE" id="PS50830">
    <property type="entry name" value="TNASE_3"/>
    <property type="match status" value="1"/>
</dbReference>
<name>A0A370DCA7_9GAMM</name>
<organism evidence="2 3">
    <name type="scientific">endosymbiont of Galathealinum brachiosum</name>
    <dbReference type="NCBI Taxonomy" id="2200906"/>
    <lineage>
        <taxon>Bacteria</taxon>
        <taxon>Pseudomonadati</taxon>
        <taxon>Pseudomonadota</taxon>
        <taxon>Gammaproteobacteria</taxon>
        <taxon>sulfur-oxidizing symbionts</taxon>
    </lineage>
</organism>
<comment type="caution">
    <text evidence="2">The sequence shown here is derived from an EMBL/GenBank/DDBJ whole genome shotgun (WGS) entry which is preliminary data.</text>
</comment>
<gene>
    <name evidence="2" type="ORF">DIZ80_09510</name>
</gene>
<evidence type="ECO:0000259" key="1">
    <source>
        <dbReference type="PROSITE" id="PS50830"/>
    </source>
</evidence>
<sequence>MLPVRLINSANVLVARSNSLQLKLNLLKKALIVSAFFYVSIFNALAGNCPPQHIDESVRVNYVYDGDTLQLEDGRKIRLLGIDTPEVFSKHNVISEDIKLGGERAKAELQKQLSLVNNRVSLAYGPQRFDRYKRTLAHVFLPDGKNMQAWLIAHGHAIAFTTPPNDRMSDCYKKQEKQAIDLGLGIWELPQYQLKQASQLNKSSRGFHRLQAKVTRVWQSNHSITLFLDDRVEVKIYKNDLMNFNAHMLNNLEFKKVLIRGWLHVKKSDTQHKNKISFIMTLRHPDAIKVVH</sequence>
<proteinExistence type="predicted"/>
<dbReference type="EMBL" id="QFXC01000011">
    <property type="protein sequence ID" value="RDH82513.1"/>
    <property type="molecule type" value="Genomic_DNA"/>
</dbReference>